<dbReference type="InterPro" id="IPR050707">
    <property type="entry name" value="HTH_MetabolicPath_Reg"/>
</dbReference>
<accession>A0A843YIQ0</accession>
<dbReference type="PROSITE" id="PS51078">
    <property type="entry name" value="ICLR_ED"/>
    <property type="match status" value="1"/>
</dbReference>
<keyword evidence="3" id="KW-0804">Transcription</keyword>
<feature type="domain" description="IclR-ED" evidence="5">
    <location>
        <begin position="112"/>
        <end position="294"/>
    </location>
</feature>
<evidence type="ECO:0000313" key="6">
    <source>
        <dbReference type="EMBL" id="MQQ09142.1"/>
    </source>
</evidence>
<sequence>MYLSSKHMILTGMLSSVVSAAHSGPVFKGRQLKEVQKLNPGTDDKSDIIQSVALALQLLETLAESDAEIGVTALASSLGTTKSRIYRHLRTLVTLGYISQSEETERYRIGARLIALGKAASGSADLTSVALPHMRVLRDVTGHAVSLGQVEQDGIRILNTLAGNMQIEVGVRPGSLLAFTNSAQGKVALASMSDEDRAAVIPSKLSAATQFTITDQEEFRAHIDKIRDQRWATAPNETMLGLNALACPIIDADRKTIATIAIVSLTQYIEIPPDPVQIQAVSEAAERISLQLGCPKDMWEN</sequence>
<evidence type="ECO:0000256" key="3">
    <source>
        <dbReference type="ARBA" id="ARBA00023163"/>
    </source>
</evidence>
<dbReference type="SMART" id="SM00346">
    <property type="entry name" value="HTH_ICLR"/>
    <property type="match status" value="1"/>
</dbReference>
<dbReference type="PROSITE" id="PS51077">
    <property type="entry name" value="HTH_ICLR"/>
    <property type="match status" value="1"/>
</dbReference>
<evidence type="ECO:0000256" key="1">
    <source>
        <dbReference type="ARBA" id="ARBA00023015"/>
    </source>
</evidence>
<evidence type="ECO:0000313" key="7">
    <source>
        <dbReference type="Proteomes" id="UP000444174"/>
    </source>
</evidence>
<evidence type="ECO:0000256" key="2">
    <source>
        <dbReference type="ARBA" id="ARBA00023125"/>
    </source>
</evidence>
<dbReference type="Proteomes" id="UP000444174">
    <property type="component" value="Unassembled WGS sequence"/>
</dbReference>
<organism evidence="6 7">
    <name type="scientific">Tritonibacter litoralis</name>
    <dbReference type="NCBI Taxonomy" id="2662264"/>
    <lineage>
        <taxon>Bacteria</taxon>
        <taxon>Pseudomonadati</taxon>
        <taxon>Pseudomonadota</taxon>
        <taxon>Alphaproteobacteria</taxon>
        <taxon>Rhodobacterales</taxon>
        <taxon>Paracoccaceae</taxon>
        <taxon>Tritonibacter</taxon>
    </lineage>
</organism>
<comment type="caution">
    <text evidence="6">The sequence shown here is derived from an EMBL/GenBank/DDBJ whole genome shotgun (WGS) entry which is preliminary data.</text>
</comment>
<dbReference type="InterPro" id="IPR014757">
    <property type="entry name" value="Tscrpt_reg_IclR_C"/>
</dbReference>
<dbReference type="EMBL" id="WIBF01000006">
    <property type="protein sequence ID" value="MQQ09142.1"/>
    <property type="molecule type" value="Genomic_DNA"/>
</dbReference>
<dbReference type="SUPFAM" id="SSF55781">
    <property type="entry name" value="GAF domain-like"/>
    <property type="match status" value="1"/>
</dbReference>
<name>A0A843YIQ0_9RHOB</name>
<dbReference type="Gene3D" id="1.10.10.10">
    <property type="entry name" value="Winged helix-like DNA-binding domain superfamily/Winged helix DNA-binding domain"/>
    <property type="match status" value="1"/>
</dbReference>
<dbReference type="CDD" id="cd00090">
    <property type="entry name" value="HTH_ARSR"/>
    <property type="match status" value="1"/>
</dbReference>
<feature type="domain" description="HTH iclR-type" evidence="4">
    <location>
        <begin position="49"/>
        <end position="111"/>
    </location>
</feature>
<dbReference type="GO" id="GO:0045892">
    <property type="term" value="P:negative regulation of DNA-templated transcription"/>
    <property type="evidence" value="ECO:0007669"/>
    <property type="project" value="TreeGrafter"/>
</dbReference>
<dbReference type="InterPro" id="IPR036390">
    <property type="entry name" value="WH_DNA-bd_sf"/>
</dbReference>
<gene>
    <name evidence="6" type="ORF">GFB49_11805</name>
</gene>
<dbReference type="InterPro" id="IPR011991">
    <property type="entry name" value="ArsR-like_HTH"/>
</dbReference>
<dbReference type="InterPro" id="IPR029016">
    <property type="entry name" value="GAF-like_dom_sf"/>
</dbReference>
<evidence type="ECO:0000259" key="4">
    <source>
        <dbReference type="PROSITE" id="PS51077"/>
    </source>
</evidence>
<keyword evidence="2" id="KW-0238">DNA-binding</keyword>
<dbReference type="FunFam" id="1.10.10.10:FF:000056">
    <property type="entry name" value="IclR family transcriptional regulator"/>
    <property type="match status" value="1"/>
</dbReference>
<dbReference type="InterPro" id="IPR036388">
    <property type="entry name" value="WH-like_DNA-bd_sf"/>
</dbReference>
<dbReference type="GO" id="GO:0003677">
    <property type="term" value="F:DNA binding"/>
    <property type="evidence" value="ECO:0007669"/>
    <property type="project" value="UniProtKB-KW"/>
</dbReference>
<dbReference type="GO" id="GO:0003700">
    <property type="term" value="F:DNA-binding transcription factor activity"/>
    <property type="evidence" value="ECO:0007669"/>
    <property type="project" value="TreeGrafter"/>
</dbReference>
<dbReference type="InterPro" id="IPR005471">
    <property type="entry name" value="Tscrpt_reg_IclR_N"/>
</dbReference>
<reference evidence="6 7" key="1">
    <citation type="submission" date="2019-10" db="EMBL/GenBank/DDBJ databases">
        <title>Epibacterium sp. nov., isolated from seawater.</title>
        <authorList>
            <person name="Zhang X."/>
            <person name="Li N."/>
        </authorList>
    </citation>
    <scope>NUCLEOTIDE SEQUENCE [LARGE SCALE GENOMIC DNA]</scope>
    <source>
        <strain evidence="6 7">SM1979</strain>
    </source>
</reference>
<dbReference type="PANTHER" id="PTHR30136">
    <property type="entry name" value="HELIX-TURN-HELIX TRANSCRIPTIONAL REGULATOR, ICLR FAMILY"/>
    <property type="match status" value="1"/>
</dbReference>
<keyword evidence="1" id="KW-0805">Transcription regulation</keyword>
<dbReference type="AlphaFoldDB" id="A0A843YIQ0"/>
<dbReference type="Pfam" id="PF09339">
    <property type="entry name" value="HTH_IclR"/>
    <property type="match status" value="1"/>
</dbReference>
<protein>
    <submittedName>
        <fullName evidence="6">Helix-turn-helix domain-containing protein</fullName>
    </submittedName>
</protein>
<dbReference type="PANTHER" id="PTHR30136:SF24">
    <property type="entry name" value="HTH-TYPE TRANSCRIPTIONAL REPRESSOR ALLR"/>
    <property type="match status" value="1"/>
</dbReference>
<dbReference type="Gene3D" id="3.30.450.40">
    <property type="match status" value="1"/>
</dbReference>
<evidence type="ECO:0000259" key="5">
    <source>
        <dbReference type="PROSITE" id="PS51078"/>
    </source>
</evidence>
<keyword evidence="7" id="KW-1185">Reference proteome</keyword>
<dbReference type="Pfam" id="PF01614">
    <property type="entry name" value="IclR_C"/>
    <property type="match status" value="1"/>
</dbReference>
<proteinExistence type="predicted"/>
<dbReference type="SUPFAM" id="SSF46785">
    <property type="entry name" value="Winged helix' DNA-binding domain"/>
    <property type="match status" value="1"/>
</dbReference>